<reference evidence="2" key="1">
    <citation type="submission" date="2017-09" db="EMBL/GenBank/DDBJ databases">
        <title>Depth-based differentiation of microbial function through sediment-hosted aquifers and enrichment of novel symbionts in the deep terrestrial subsurface.</title>
        <authorList>
            <person name="Probst A.J."/>
            <person name="Ladd B."/>
            <person name="Jarett J.K."/>
            <person name="Geller-Mcgrath D.E."/>
            <person name="Sieber C.M.K."/>
            <person name="Emerson J.B."/>
            <person name="Anantharaman K."/>
            <person name="Thomas B.C."/>
            <person name="Malmstrom R."/>
            <person name="Stieglmeier M."/>
            <person name="Klingl A."/>
            <person name="Woyke T."/>
            <person name="Ryan C.M."/>
            <person name="Banfield J.F."/>
        </authorList>
    </citation>
    <scope>NUCLEOTIDE SEQUENCE [LARGE SCALE GENOMIC DNA]</scope>
</reference>
<name>A0A2M8LCJ1_9BACT</name>
<evidence type="ECO:0008006" key="3">
    <source>
        <dbReference type="Google" id="ProtNLM"/>
    </source>
</evidence>
<organism evidence="1 2">
    <name type="scientific">Candidatus Taylorbacteria bacterium CG10_big_fil_rev_8_21_14_0_10_41_48</name>
    <dbReference type="NCBI Taxonomy" id="1975024"/>
    <lineage>
        <taxon>Bacteria</taxon>
        <taxon>Candidatus Tayloriibacteriota</taxon>
    </lineage>
</organism>
<proteinExistence type="predicted"/>
<protein>
    <recommendedName>
        <fullName evidence="3">Transglycosylase SLT domain-containing protein</fullName>
    </recommendedName>
</protein>
<dbReference type="EMBL" id="PFEQ01000009">
    <property type="protein sequence ID" value="PJE74334.1"/>
    <property type="molecule type" value="Genomic_DNA"/>
</dbReference>
<dbReference type="AlphaFoldDB" id="A0A2M8LCJ1"/>
<dbReference type="InterPro" id="IPR023346">
    <property type="entry name" value="Lysozyme-like_dom_sf"/>
</dbReference>
<comment type="caution">
    <text evidence="1">The sequence shown here is derived from an EMBL/GenBank/DDBJ whole genome shotgun (WGS) entry which is preliminary data.</text>
</comment>
<accession>A0A2M8LCJ1</accession>
<evidence type="ECO:0000313" key="1">
    <source>
        <dbReference type="EMBL" id="PJE74334.1"/>
    </source>
</evidence>
<gene>
    <name evidence="1" type="ORF">COV01_02445</name>
</gene>
<sequence length="149" mass="16634">MIELTTSLLMLASAFSPSGITSVGQESPRIPEQTPVATENADHPVTLESYVKTQFEDTPILAEIARCESSFRQYGPDGKVLRGKVNKGDIGIMQINKYYHEEDATKLGFDIYTLEGNLGYAKWLYNKYGDSPWVHSSKCWKGNPKIAIK</sequence>
<evidence type="ECO:0000313" key="2">
    <source>
        <dbReference type="Proteomes" id="UP000228700"/>
    </source>
</evidence>
<dbReference type="SUPFAM" id="SSF53955">
    <property type="entry name" value="Lysozyme-like"/>
    <property type="match status" value="1"/>
</dbReference>
<dbReference type="Proteomes" id="UP000228700">
    <property type="component" value="Unassembled WGS sequence"/>
</dbReference>